<dbReference type="EMBL" id="JALJOV010000052">
    <property type="protein sequence ID" value="KAK9867987.1"/>
    <property type="molecule type" value="Genomic_DNA"/>
</dbReference>
<evidence type="ECO:0000313" key="2">
    <source>
        <dbReference type="EMBL" id="KAK9867987.1"/>
    </source>
</evidence>
<evidence type="ECO:0000256" key="1">
    <source>
        <dbReference type="SAM" id="MobiDB-lite"/>
    </source>
</evidence>
<protein>
    <submittedName>
        <fullName evidence="2">Uncharacterized protein</fullName>
    </submittedName>
</protein>
<sequence length="427" mass="47137">MRVLSEVERLNSISAAAPRLKPAQLSTGDTAELLRVGPQSHSSVSHPEVAQAGQSSALANSQPDPAAQETAQNIADSGPAAPHQAHEAYSPGTLPQGTLRTGRLEDSQAQVPPGCQLPPDRISDSGAAYAAEDSAGSALHSKSPNQNAVPDRPQHQAQKLREAVQTIPVGVNSTYLPEQPWSPPASHQAQLPPSASTAEETPILSSRNSKGKPVDFMGNTIKRILLDDEPIVLYYRRKGFSDFWFHERLSEQEGAALRPVYFVSVKPLLAGWDMVLRRGASPADPAILRMTKPVRLFRDKGAEVAFKRADTGELVTTLRRKYQFINKYTFQHGTRLYSWEWGELLGGRLWCKDHETREVICKTQLGFTYSPQIQVLLMWGWKLRGEITIQGQGKQMVDVLMATLSAAIEWRKHNNKVLNVLSYIPVF</sequence>
<gene>
    <name evidence="2" type="ORF">WJX84_010798</name>
</gene>
<organism evidence="2 3">
    <name type="scientific">Apatococcus fuscideae</name>
    <dbReference type="NCBI Taxonomy" id="2026836"/>
    <lineage>
        <taxon>Eukaryota</taxon>
        <taxon>Viridiplantae</taxon>
        <taxon>Chlorophyta</taxon>
        <taxon>core chlorophytes</taxon>
        <taxon>Trebouxiophyceae</taxon>
        <taxon>Chlorellales</taxon>
        <taxon>Chlorellaceae</taxon>
        <taxon>Apatococcus</taxon>
    </lineage>
</organism>
<feature type="compositionally biased region" description="Polar residues" evidence="1">
    <location>
        <begin position="185"/>
        <end position="208"/>
    </location>
</feature>
<evidence type="ECO:0000313" key="3">
    <source>
        <dbReference type="Proteomes" id="UP001485043"/>
    </source>
</evidence>
<feature type="compositionally biased region" description="Low complexity" evidence="1">
    <location>
        <begin position="124"/>
        <end position="138"/>
    </location>
</feature>
<feature type="region of interest" description="Disordered" evidence="1">
    <location>
        <begin position="174"/>
        <end position="212"/>
    </location>
</feature>
<feature type="region of interest" description="Disordered" evidence="1">
    <location>
        <begin position="21"/>
        <end position="160"/>
    </location>
</feature>
<keyword evidence="3" id="KW-1185">Reference proteome</keyword>
<dbReference type="Proteomes" id="UP001485043">
    <property type="component" value="Unassembled WGS sequence"/>
</dbReference>
<proteinExistence type="predicted"/>
<name>A0AAW1TDN2_9CHLO</name>
<feature type="compositionally biased region" description="Polar residues" evidence="1">
    <location>
        <begin position="52"/>
        <end position="75"/>
    </location>
</feature>
<reference evidence="2 3" key="1">
    <citation type="journal article" date="2024" name="Nat. Commun.">
        <title>Phylogenomics reveals the evolutionary origins of lichenization in chlorophyte algae.</title>
        <authorList>
            <person name="Puginier C."/>
            <person name="Libourel C."/>
            <person name="Otte J."/>
            <person name="Skaloud P."/>
            <person name="Haon M."/>
            <person name="Grisel S."/>
            <person name="Petersen M."/>
            <person name="Berrin J.G."/>
            <person name="Delaux P.M."/>
            <person name="Dal Grande F."/>
            <person name="Keller J."/>
        </authorList>
    </citation>
    <scope>NUCLEOTIDE SEQUENCE [LARGE SCALE GENOMIC DNA]</scope>
    <source>
        <strain evidence="2 3">SAG 2523</strain>
    </source>
</reference>
<accession>A0AAW1TDN2</accession>
<comment type="caution">
    <text evidence="2">The sequence shown here is derived from an EMBL/GenBank/DDBJ whole genome shotgun (WGS) entry which is preliminary data.</text>
</comment>
<dbReference type="AlphaFoldDB" id="A0AAW1TDN2"/>